<evidence type="ECO:0000259" key="1">
    <source>
        <dbReference type="Pfam" id="PF04539"/>
    </source>
</evidence>
<dbReference type="SUPFAM" id="SSF88659">
    <property type="entry name" value="Sigma3 and sigma4 domains of RNA polymerase sigma factors"/>
    <property type="match status" value="1"/>
</dbReference>
<dbReference type="PANTHER" id="PTHR30603">
    <property type="entry name" value="RNA POLYMERASE SIGMA FACTOR RPO"/>
    <property type="match status" value="1"/>
</dbReference>
<dbReference type="AlphaFoldDB" id="A0A7C3SN70"/>
<organism evidence="2">
    <name type="scientific">Dictyoglomus turgidum</name>
    <dbReference type="NCBI Taxonomy" id="513050"/>
    <lineage>
        <taxon>Bacteria</taxon>
        <taxon>Pseudomonadati</taxon>
        <taxon>Dictyoglomota</taxon>
        <taxon>Dictyoglomia</taxon>
        <taxon>Dictyoglomales</taxon>
        <taxon>Dictyoglomaceae</taxon>
        <taxon>Dictyoglomus</taxon>
    </lineage>
</organism>
<dbReference type="PANTHER" id="PTHR30603:SF47">
    <property type="entry name" value="RNA POLYMERASE SIGMA FACTOR SIGD, CHLOROPLASTIC"/>
    <property type="match status" value="1"/>
</dbReference>
<feature type="domain" description="RNA polymerase sigma-70 region 3" evidence="1">
    <location>
        <begin position="107"/>
        <end position="154"/>
    </location>
</feature>
<dbReference type="InterPro" id="IPR050239">
    <property type="entry name" value="Sigma-70_RNA_pol_init_factors"/>
</dbReference>
<evidence type="ECO:0000313" key="2">
    <source>
        <dbReference type="EMBL" id="HGB30979.1"/>
    </source>
</evidence>
<dbReference type="Pfam" id="PF04539">
    <property type="entry name" value="Sigma70_r3"/>
    <property type="match status" value="1"/>
</dbReference>
<sequence length="232" mass="27313">MVREVMTDEELWEQWKKTHREKDLLPLLERYEPFVNKQLAIFGQTNISPTLIKAKAQMNLIDAFKTYDPKQGVKLNTHVNWHMQKMKRFVTTHQNFARIPEPMVFRISEYTQAEDKLTHRLGRAPSIKELADELKWPLSHVERMQKVLRKDLSLPLYDLDPAQVQSSQWNMIQNMLPYELGDKEVKVFEAISKARKPLSDNALAKKLNMSPFEVRKSRLAIIDKVKQFGQIQ</sequence>
<dbReference type="InterPro" id="IPR036388">
    <property type="entry name" value="WH-like_DNA-bd_sf"/>
</dbReference>
<dbReference type="InterPro" id="IPR013324">
    <property type="entry name" value="RNA_pol_sigma_r3/r4-like"/>
</dbReference>
<dbReference type="GO" id="GO:0006352">
    <property type="term" value="P:DNA-templated transcription initiation"/>
    <property type="evidence" value="ECO:0007669"/>
    <property type="project" value="InterPro"/>
</dbReference>
<comment type="caution">
    <text evidence="2">The sequence shown here is derived from an EMBL/GenBank/DDBJ whole genome shotgun (WGS) entry which is preliminary data.</text>
</comment>
<accession>A0A7C3SN70</accession>
<dbReference type="Gene3D" id="1.10.10.10">
    <property type="entry name" value="Winged helix-like DNA-binding domain superfamily/Winged helix DNA-binding domain"/>
    <property type="match status" value="1"/>
</dbReference>
<dbReference type="EMBL" id="DTGA01000091">
    <property type="protein sequence ID" value="HGB30979.1"/>
    <property type="molecule type" value="Genomic_DNA"/>
</dbReference>
<dbReference type="InterPro" id="IPR007624">
    <property type="entry name" value="RNA_pol_sigma70_r3"/>
</dbReference>
<protein>
    <recommendedName>
        <fullName evidence="1">RNA polymerase sigma-70 region 3 domain-containing protein</fullName>
    </recommendedName>
</protein>
<name>A0A7C3SN70_9BACT</name>
<gene>
    <name evidence="2" type="ORF">ENV35_03785</name>
</gene>
<reference evidence="2" key="1">
    <citation type="journal article" date="2020" name="mSystems">
        <title>Genome- and Community-Level Interaction Insights into Carbon Utilization and Element Cycling Functions of Hydrothermarchaeota in Hydrothermal Sediment.</title>
        <authorList>
            <person name="Zhou Z."/>
            <person name="Liu Y."/>
            <person name="Xu W."/>
            <person name="Pan J."/>
            <person name="Luo Z.H."/>
            <person name="Li M."/>
        </authorList>
    </citation>
    <scope>NUCLEOTIDE SEQUENCE [LARGE SCALE GENOMIC DNA]</scope>
    <source>
        <strain evidence="2">SpSt-751</strain>
    </source>
</reference>
<dbReference type="GO" id="GO:0003700">
    <property type="term" value="F:DNA-binding transcription factor activity"/>
    <property type="evidence" value="ECO:0007669"/>
    <property type="project" value="InterPro"/>
</dbReference>
<proteinExistence type="predicted"/>